<organism evidence="1 2">
    <name type="scientific">Rhizobium azibense</name>
    <dbReference type="NCBI Taxonomy" id="1136135"/>
    <lineage>
        <taxon>Bacteria</taxon>
        <taxon>Pseudomonadati</taxon>
        <taxon>Pseudomonadota</taxon>
        <taxon>Alphaproteobacteria</taxon>
        <taxon>Hyphomicrobiales</taxon>
        <taxon>Rhizobiaceae</taxon>
        <taxon>Rhizobium/Agrobacterium group</taxon>
        <taxon>Rhizobium</taxon>
    </lineage>
</organism>
<name>A0A4R3RRC1_9HYPH</name>
<dbReference type="Proteomes" id="UP000295507">
    <property type="component" value="Unassembled WGS sequence"/>
</dbReference>
<evidence type="ECO:0000313" key="2">
    <source>
        <dbReference type="Proteomes" id="UP000295507"/>
    </source>
</evidence>
<protein>
    <submittedName>
        <fullName evidence="1">Uncharacterized protein</fullName>
    </submittedName>
</protein>
<proteinExistence type="predicted"/>
<sequence length="208" mass="22752">MLVLSACTANSPLNTVENIVVIVAGGPSVTVSDVRTIGMARAAGKCTVIAVNDAVFPCWFADHLHACDRRWWIENSGVPGFRGFKTSLETVPFHDVKVLRNTGIDGYDPQLGCLRSGSNSGYQAVHLAAHLGAKKIILLGLDYSDDGARMHWFGHHRPGMDKHSNVVEWRRLLQDLTEILNGMGIQILNAGIKSTLTWLPRIDLGQEL</sequence>
<evidence type="ECO:0000313" key="1">
    <source>
        <dbReference type="EMBL" id="TCU34146.1"/>
    </source>
</evidence>
<dbReference type="EMBL" id="SMBK01000013">
    <property type="protein sequence ID" value="TCU34146.1"/>
    <property type="molecule type" value="Genomic_DNA"/>
</dbReference>
<dbReference type="AlphaFoldDB" id="A0A4R3RRC1"/>
<comment type="caution">
    <text evidence="1">The sequence shown here is derived from an EMBL/GenBank/DDBJ whole genome shotgun (WGS) entry which is preliminary data.</text>
</comment>
<accession>A0A4R3RRC1</accession>
<gene>
    <name evidence="1" type="ORF">EV129_113131</name>
</gene>
<reference evidence="1 2" key="1">
    <citation type="submission" date="2019-03" db="EMBL/GenBank/DDBJ databases">
        <title>Genomic Encyclopedia of Type Strains, Phase IV (KMG-V): Genome sequencing to study the core and pangenomes of soil and plant-associated prokaryotes.</title>
        <authorList>
            <person name="Whitman W."/>
        </authorList>
    </citation>
    <scope>NUCLEOTIDE SEQUENCE [LARGE SCALE GENOMIC DNA]</scope>
    <source>
        <strain evidence="1 2">IE4868</strain>
    </source>
</reference>